<dbReference type="PANTHER" id="PTHR34220:SF7">
    <property type="entry name" value="SENSOR HISTIDINE KINASE YPDA"/>
    <property type="match status" value="1"/>
</dbReference>
<name>A0A4Q1JQH6_9BACT</name>
<reference evidence="4 5" key="1">
    <citation type="submission" date="2019-01" db="EMBL/GenBank/DDBJ databases">
        <title>Ancylomarina salipaludis sp. nov., isolated from a salt marsh.</title>
        <authorList>
            <person name="Yoon J.-H."/>
        </authorList>
    </citation>
    <scope>NUCLEOTIDE SEQUENCE [LARGE SCALE GENOMIC DNA]</scope>
    <source>
        <strain evidence="4 5">SHSM-M15</strain>
    </source>
</reference>
<dbReference type="InterPro" id="IPR010559">
    <property type="entry name" value="Sig_transdc_His_kin_internal"/>
</dbReference>
<feature type="domain" description="Signal transduction histidine kinase internal region" evidence="3">
    <location>
        <begin position="171"/>
        <end position="248"/>
    </location>
</feature>
<feature type="transmembrane region" description="Helical" evidence="2">
    <location>
        <begin position="53"/>
        <end position="71"/>
    </location>
</feature>
<feature type="coiled-coil region" evidence="1">
    <location>
        <begin position="154"/>
        <end position="181"/>
    </location>
</feature>
<feature type="transmembrane region" description="Helical" evidence="2">
    <location>
        <begin position="83"/>
        <end position="108"/>
    </location>
</feature>
<feature type="transmembrane region" description="Helical" evidence="2">
    <location>
        <begin position="128"/>
        <end position="147"/>
    </location>
</feature>
<evidence type="ECO:0000259" key="3">
    <source>
        <dbReference type="Pfam" id="PF06580"/>
    </source>
</evidence>
<organism evidence="4 5">
    <name type="scientific">Ancylomarina salipaludis</name>
    <dbReference type="NCBI Taxonomy" id="2501299"/>
    <lineage>
        <taxon>Bacteria</taxon>
        <taxon>Pseudomonadati</taxon>
        <taxon>Bacteroidota</taxon>
        <taxon>Bacteroidia</taxon>
        <taxon>Marinilabiliales</taxon>
        <taxon>Marinifilaceae</taxon>
        <taxon>Ancylomarina</taxon>
    </lineage>
</organism>
<dbReference type="Proteomes" id="UP000289703">
    <property type="component" value="Unassembled WGS sequence"/>
</dbReference>
<dbReference type="OrthoDB" id="9809908at2"/>
<evidence type="ECO:0000256" key="2">
    <source>
        <dbReference type="SAM" id="Phobius"/>
    </source>
</evidence>
<feature type="transmembrane region" description="Helical" evidence="2">
    <location>
        <begin position="21"/>
        <end position="41"/>
    </location>
</feature>
<dbReference type="Pfam" id="PF06580">
    <property type="entry name" value="His_kinase"/>
    <property type="match status" value="1"/>
</dbReference>
<dbReference type="PANTHER" id="PTHR34220">
    <property type="entry name" value="SENSOR HISTIDINE KINASE YPDA"/>
    <property type="match status" value="1"/>
</dbReference>
<evidence type="ECO:0000313" key="4">
    <source>
        <dbReference type="EMBL" id="RXQ97702.1"/>
    </source>
</evidence>
<comment type="caution">
    <text evidence="4">The sequence shown here is derived from an EMBL/GenBank/DDBJ whole genome shotgun (WGS) entry which is preliminary data.</text>
</comment>
<proteinExistence type="predicted"/>
<dbReference type="EMBL" id="SAXA01000001">
    <property type="protein sequence ID" value="RXQ97702.1"/>
    <property type="molecule type" value="Genomic_DNA"/>
</dbReference>
<dbReference type="AlphaFoldDB" id="A0A4Q1JQH6"/>
<dbReference type="GO" id="GO:0000155">
    <property type="term" value="F:phosphorelay sensor kinase activity"/>
    <property type="evidence" value="ECO:0007669"/>
    <property type="project" value="InterPro"/>
</dbReference>
<keyword evidence="1" id="KW-0175">Coiled coil</keyword>
<keyword evidence="2" id="KW-1133">Transmembrane helix</keyword>
<sequence>MQQFEIFYMTTPILMTRSKNIYHITFWFVSVFIWLFTMFVASDFKNVLTFKTITVTIAFNLCFALAVYTNLRFLLPVFFKKKSFFLFFTFLFISAGLSAFLIQFLLIYPLNSFVLEEDGFKSFLFSEWFGFFIFSLVYVGITSIFSLTREWFILQKISSQLKDIEKEKLEAELKVLKTQIKPHFLFNSLNNIYSLALDKSDDTATVVLQLSDLMRYILYDCNEKLVDINKELDFTRNYISLHKIRLDETTPINFIVNGHFDGHKIAPLLFEPFIENAFKHGLYGKELDSFINITFNFDENDQMELVIENSYDPNWDHSKKKNGGIGIQNVIRRLELIYPNKHKLSIDKDEKTFKVSLNIELS</sequence>
<keyword evidence="2" id="KW-0472">Membrane</keyword>
<protein>
    <submittedName>
        <fullName evidence="4">GHKL domain-containing protein</fullName>
    </submittedName>
</protein>
<evidence type="ECO:0000256" key="1">
    <source>
        <dbReference type="SAM" id="Coils"/>
    </source>
</evidence>
<dbReference type="GO" id="GO:0016020">
    <property type="term" value="C:membrane"/>
    <property type="evidence" value="ECO:0007669"/>
    <property type="project" value="InterPro"/>
</dbReference>
<gene>
    <name evidence="4" type="ORF">EO244_02110</name>
</gene>
<dbReference type="InterPro" id="IPR050640">
    <property type="entry name" value="Bact_2-comp_sensor_kinase"/>
</dbReference>
<evidence type="ECO:0000313" key="5">
    <source>
        <dbReference type="Proteomes" id="UP000289703"/>
    </source>
</evidence>
<keyword evidence="5" id="KW-1185">Reference proteome</keyword>
<accession>A0A4Q1JQH6</accession>
<keyword evidence="2" id="KW-0812">Transmembrane</keyword>